<evidence type="ECO:0000256" key="1">
    <source>
        <dbReference type="ARBA" id="ARBA00000971"/>
    </source>
</evidence>
<dbReference type="InterPro" id="IPR037218">
    <property type="entry name" value="PTPA_sf"/>
</dbReference>
<keyword evidence="6 8" id="KW-0413">Isomerase</keyword>
<organism evidence="9 10">
    <name type="scientific">Mycena venus</name>
    <dbReference type="NCBI Taxonomy" id="2733690"/>
    <lineage>
        <taxon>Eukaryota</taxon>
        <taxon>Fungi</taxon>
        <taxon>Dikarya</taxon>
        <taxon>Basidiomycota</taxon>
        <taxon>Agaricomycotina</taxon>
        <taxon>Agaricomycetes</taxon>
        <taxon>Agaricomycetidae</taxon>
        <taxon>Agaricales</taxon>
        <taxon>Marasmiineae</taxon>
        <taxon>Mycenaceae</taxon>
        <taxon>Mycena</taxon>
    </lineage>
</organism>
<reference evidence="9" key="1">
    <citation type="submission" date="2020-05" db="EMBL/GenBank/DDBJ databases">
        <title>Mycena genomes resolve the evolution of fungal bioluminescence.</title>
        <authorList>
            <person name="Tsai I.J."/>
        </authorList>
    </citation>
    <scope>NUCLEOTIDE SEQUENCE</scope>
    <source>
        <strain evidence="9">CCC161011</strain>
    </source>
</reference>
<comment type="catalytic activity">
    <reaction evidence="1 8">
        <text>[protein]-peptidylproline (omega=180) = [protein]-peptidylproline (omega=0)</text>
        <dbReference type="Rhea" id="RHEA:16237"/>
        <dbReference type="Rhea" id="RHEA-COMP:10747"/>
        <dbReference type="Rhea" id="RHEA-COMP:10748"/>
        <dbReference type="ChEBI" id="CHEBI:83833"/>
        <dbReference type="ChEBI" id="CHEBI:83834"/>
        <dbReference type="EC" id="5.2.1.8"/>
    </reaction>
</comment>
<dbReference type="OrthoDB" id="16120at2759"/>
<evidence type="ECO:0000313" key="9">
    <source>
        <dbReference type="EMBL" id="KAF7340227.1"/>
    </source>
</evidence>
<dbReference type="GO" id="GO:0000159">
    <property type="term" value="C:protein phosphatase type 2A complex"/>
    <property type="evidence" value="ECO:0007669"/>
    <property type="project" value="TreeGrafter"/>
</dbReference>
<dbReference type="CDD" id="cd04087">
    <property type="entry name" value="PTPA"/>
    <property type="match status" value="1"/>
</dbReference>
<evidence type="ECO:0000256" key="7">
    <source>
        <dbReference type="ARBA" id="ARBA00025287"/>
    </source>
</evidence>
<evidence type="ECO:0000256" key="8">
    <source>
        <dbReference type="RuleBase" id="RU361210"/>
    </source>
</evidence>
<accession>A0A8H7CLD4</accession>
<dbReference type="PANTHER" id="PTHR10012:SF5">
    <property type="entry name" value="SERINE_THREONINE-PROTEIN PHOSPHATASE 2A ACTIVATOR 2"/>
    <property type="match status" value="1"/>
</dbReference>
<keyword evidence="10" id="KW-1185">Reference proteome</keyword>
<dbReference type="FunFam" id="1.20.120.1150:FF:000002">
    <property type="entry name" value="Serine/threonine-protein phosphatase 2A activator"/>
    <property type="match status" value="1"/>
</dbReference>
<protein>
    <recommendedName>
        <fullName evidence="8">Serine/threonine-protein phosphatase 2A activator</fullName>
        <ecNumber evidence="8">5.2.1.8</ecNumber>
    </recommendedName>
    <alternativeName>
        <fullName evidence="8">Phosphotyrosyl phosphatase activator</fullName>
    </alternativeName>
</protein>
<proteinExistence type="inferred from homology"/>
<dbReference type="EC" id="5.2.1.8" evidence="8"/>
<comment type="subcellular location">
    <subcellularLocation>
        <location evidence="2 8">Cytoplasm</location>
    </subcellularLocation>
</comment>
<dbReference type="Pfam" id="PF03095">
    <property type="entry name" value="PTPA"/>
    <property type="match status" value="1"/>
</dbReference>
<evidence type="ECO:0000256" key="3">
    <source>
        <dbReference type="ARBA" id="ARBA00011019"/>
    </source>
</evidence>
<dbReference type="PANTHER" id="PTHR10012">
    <property type="entry name" value="SERINE/THREONINE-PROTEIN PHOSPHATASE 2A REGULATORY SUBUNIT B"/>
    <property type="match status" value="1"/>
</dbReference>
<dbReference type="Proteomes" id="UP000620124">
    <property type="component" value="Unassembled WGS sequence"/>
</dbReference>
<dbReference type="GO" id="GO:0003755">
    <property type="term" value="F:peptidyl-prolyl cis-trans isomerase activity"/>
    <property type="evidence" value="ECO:0007669"/>
    <property type="project" value="UniProtKB-KW"/>
</dbReference>
<name>A0A8H7CLD4_9AGAR</name>
<sequence>MSFQIPAKAILTPTQLEYFQTCPTHNEILAYIGVLNDAVVGVKLSADCSQSDGVTAVLRVLDEVEATARAIPPVENAASRFGNPAFRTFYDRISELSPSLHATLPIPAGAREEVGTYLIEAWGNRTRIDYGSGMELNFLCWLGGDHTAIVVRVFWRYIQIMRILQSTYWLEPAGSHGVWGLDDYHFLPFLFGAAQLRGHKFIRPKAIHDGEVVEEYAKEYIYFACIQFINSIKTASLRWHSPMLDDISAVKTWDKVNSGMVKMYTAEVLGKLPVMQHFLFGSLLPYGGPVATEDPGAGHGRGLGHKHEGWGDCCGIPVPSAFAAADSERKGGRADYWGGDKEGPLRLNVLWNNSC</sequence>
<dbReference type="EMBL" id="JACAZI010000019">
    <property type="protein sequence ID" value="KAF7340227.1"/>
    <property type="molecule type" value="Genomic_DNA"/>
</dbReference>
<dbReference type="AlphaFoldDB" id="A0A8H7CLD4"/>
<comment type="function">
    <text evidence="7">PPIases accelerate the folding of proteins. It catalyzes the cis-trans isomerization of proline imidic peptide bonds in oligopeptides. Acts as a regulatory subunit for PP2A-like phosphatases modulating their activity or substrate specificity, probably by inducing a conformational change in the catalytic subunit, a direct target of the PPIase. Can reactivate inactive phosphatase PP2A-phosphatase methylesterase complexes (PP2Ai) in presence of ATP and Mg(2+) by dissociating the inactive form from the complex.</text>
</comment>
<dbReference type="GO" id="GO:0005634">
    <property type="term" value="C:nucleus"/>
    <property type="evidence" value="ECO:0007669"/>
    <property type="project" value="TreeGrafter"/>
</dbReference>
<comment type="similarity">
    <text evidence="3 8">Belongs to the PTPA-type PPIase family.</text>
</comment>
<dbReference type="GO" id="GO:0005737">
    <property type="term" value="C:cytoplasm"/>
    <property type="evidence" value="ECO:0007669"/>
    <property type="project" value="UniProtKB-SubCell"/>
</dbReference>
<keyword evidence="5 8" id="KW-0697">Rotamase</keyword>
<dbReference type="SUPFAM" id="SSF140984">
    <property type="entry name" value="PTPA-like"/>
    <property type="match status" value="1"/>
</dbReference>
<gene>
    <name evidence="9" type="ORF">MVEN_01941400</name>
</gene>
<dbReference type="InterPro" id="IPR043170">
    <property type="entry name" value="PTPA_C_lid"/>
</dbReference>
<dbReference type="GO" id="GO:0007052">
    <property type="term" value="P:mitotic spindle organization"/>
    <property type="evidence" value="ECO:0007669"/>
    <property type="project" value="TreeGrafter"/>
</dbReference>
<keyword evidence="4 8" id="KW-0963">Cytoplasm</keyword>
<evidence type="ECO:0000256" key="6">
    <source>
        <dbReference type="ARBA" id="ARBA00023235"/>
    </source>
</evidence>
<dbReference type="InterPro" id="IPR004327">
    <property type="entry name" value="Phstyr_phstse_ac"/>
</dbReference>
<evidence type="ECO:0000256" key="4">
    <source>
        <dbReference type="ARBA" id="ARBA00022490"/>
    </source>
</evidence>
<evidence type="ECO:0000256" key="2">
    <source>
        <dbReference type="ARBA" id="ARBA00004496"/>
    </source>
</evidence>
<evidence type="ECO:0000313" key="10">
    <source>
        <dbReference type="Proteomes" id="UP000620124"/>
    </source>
</evidence>
<dbReference type="Gene3D" id="1.20.120.1150">
    <property type="match status" value="1"/>
</dbReference>
<dbReference type="GO" id="GO:0008160">
    <property type="term" value="F:protein tyrosine phosphatase activator activity"/>
    <property type="evidence" value="ECO:0007669"/>
    <property type="project" value="TreeGrafter"/>
</dbReference>
<dbReference type="PIRSF" id="PIRSF016325">
    <property type="entry name" value="Phstyr_phstse_ac"/>
    <property type="match status" value="1"/>
</dbReference>
<evidence type="ECO:0000256" key="5">
    <source>
        <dbReference type="ARBA" id="ARBA00023110"/>
    </source>
</evidence>
<comment type="caution">
    <text evidence="9">The sequence shown here is derived from an EMBL/GenBank/DDBJ whole genome shotgun (WGS) entry which is preliminary data.</text>
</comment>